<organism evidence="1 2">
    <name type="scientific">Arsenicicoccus cauae</name>
    <dbReference type="NCBI Taxonomy" id="2663847"/>
    <lineage>
        <taxon>Bacteria</taxon>
        <taxon>Bacillati</taxon>
        <taxon>Actinomycetota</taxon>
        <taxon>Actinomycetes</taxon>
        <taxon>Micrococcales</taxon>
        <taxon>Intrasporangiaceae</taxon>
        <taxon>Arsenicicoccus</taxon>
    </lineage>
</organism>
<accession>A0A6I3IFT4</accession>
<name>A0A6I3IFT4_9MICO</name>
<dbReference type="Pfam" id="PF06999">
    <property type="entry name" value="Suc_Fer-like"/>
    <property type="match status" value="1"/>
</dbReference>
<keyword evidence="2" id="KW-1185">Reference proteome</keyword>
<protein>
    <submittedName>
        <fullName evidence="1">Sucrase ferredoxin</fullName>
    </submittedName>
</protein>
<dbReference type="Proteomes" id="UP000431092">
    <property type="component" value="Unassembled WGS sequence"/>
</dbReference>
<reference evidence="1 2" key="1">
    <citation type="submission" date="2019-11" db="EMBL/GenBank/DDBJ databases">
        <title>Whole genome sequencing identifies a novel species of the genus Arsenicicoccus isolated from human blood.</title>
        <authorList>
            <person name="Jeong J.H."/>
            <person name="Kweon O.J."/>
            <person name="Kim H.R."/>
            <person name="Kim T.-H."/>
            <person name="Ha S.-M."/>
            <person name="Lee M.-K."/>
        </authorList>
    </citation>
    <scope>NUCLEOTIDE SEQUENCE [LARGE SCALE GENOMIC DNA]</scope>
    <source>
        <strain evidence="1 2">MKL-02</strain>
    </source>
</reference>
<sequence>MTSERPDPTSKLPETACSLSWEGAGHPVGGTAAMADFWIALEQPGPWGRDAFTESWLDPALGDRLEGACARAGGRLVLIRSVSDRRSQADGAPRQVYVAGDLRGASGGPWLLAGAIVDPADLLGLDLGALVDRGPDAVLQALPGLHRTDAGILLVCTNGKRDVCCAVRGRPVVLEGARHRPGQVWECTHTGGHRFAATGIALPSGHTIARLTGELAVQVVDAEARRELCLAALDAAHDRGRSHLDLPAQAAEAWVRARTQETSLRALTSRIESGDEWDAQVRVTHEDGRAWRLRVHKEPTGERLYDSCGNDPAPAHRFYVDEQD</sequence>
<dbReference type="InterPro" id="IPR009737">
    <property type="entry name" value="Aim32/Apd1-like"/>
</dbReference>
<evidence type="ECO:0000313" key="2">
    <source>
        <dbReference type="Proteomes" id="UP000431092"/>
    </source>
</evidence>
<dbReference type="RefSeq" id="WP_154594141.1">
    <property type="nucleotide sequence ID" value="NZ_WLVL01000040.1"/>
</dbReference>
<dbReference type="AlphaFoldDB" id="A0A6I3IFT4"/>
<comment type="caution">
    <text evidence="1">The sequence shown here is derived from an EMBL/GenBank/DDBJ whole genome shotgun (WGS) entry which is preliminary data.</text>
</comment>
<evidence type="ECO:0000313" key="1">
    <source>
        <dbReference type="EMBL" id="MTB72902.1"/>
    </source>
</evidence>
<dbReference type="EMBL" id="WLVL01000040">
    <property type="protein sequence ID" value="MTB72902.1"/>
    <property type="molecule type" value="Genomic_DNA"/>
</dbReference>
<proteinExistence type="predicted"/>
<gene>
    <name evidence="1" type="ORF">GGG17_13185</name>
</gene>